<feature type="region of interest" description="Disordered" evidence="1">
    <location>
        <begin position="1"/>
        <end position="124"/>
    </location>
</feature>
<feature type="compositionally biased region" description="Low complexity" evidence="1">
    <location>
        <begin position="1"/>
        <end position="23"/>
    </location>
</feature>
<keyword evidence="3" id="KW-1185">Reference proteome</keyword>
<dbReference type="Proteomes" id="UP001159405">
    <property type="component" value="Unassembled WGS sequence"/>
</dbReference>
<evidence type="ECO:0000313" key="2">
    <source>
        <dbReference type="EMBL" id="CAH3154829.1"/>
    </source>
</evidence>
<name>A0ABN8Q3E6_9CNID</name>
<feature type="compositionally biased region" description="Basic and acidic residues" evidence="1">
    <location>
        <begin position="26"/>
        <end position="36"/>
    </location>
</feature>
<proteinExistence type="predicted"/>
<sequence>SAADQLLSTPSSDPSSSLNTTTSAEGNERTEPEAVKDSQAQVSVKSEENTQPHPTPTENGSEDHVSSVEPKVEDQENRTKECIPEEKRPELDTTVDNLTPEPMEIQNDTTENLSPCDMDISSPD</sequence>
<organism evidence="2 3">
    <name type="scientific">Porites lobata</name>
    <dbReference type="NCBI Taxonomy" id="104759"/>
    <lineage>
        <taxon>Eukaryota</taxon>
        <taxon>Metazoa</taxon>
        <taxon>Cnidaria</taxon>
        <taxon>Anthozoa</taxon>
        <taxon>Hexacorallia</taxon>
        <taxon>Scleractinia</taxon>
        <taxon>Fungiina</taxon>
        <taxon>Poritidae</taxon>
        <taxon>Porites</taxon>
    </lineage>
</organism>
<reference evidence="2 3" key="1">
    <citation type="submission" date="2022-05" db="EMBL/GenBank/DDBJ databases">
        <authorList>
            <consortium name="Genoscope - CEA"/>
            <person name="William W."/>
        </authorList>
    </citation>
    <scope>NUCLEOTIDE SEQUENCE [LARGE SCALE GENOMIC DNA]</scope>
</reference>
<evidence type="ECO:0000313" key="3">
    <source>
        <dbReference type="Proteomes" id="UP001159405"/>
    </source>
</evidence>
<evidence type="ECO:0000256" key="1">
    <source>
        <dbReference type="SAM" id="MobiDB-lite"/>
    </source>
</evidence>
<comment type="caution">
    <text evidence="2">The sequence shown here is derived from an EMBL/GenBank/DDBJ whole genome shotgun (WGS) entry which is preliminary data.</text>
</comment>
<dbReference type="EMBL" id="CALNXK010000099">
    <property type="protein sequence ID" value="CAH3154829.1"/>
    <property type="molecule type" value="Genomic_DNA"/>
</dbReference>
<protein>
    <submittedName>
        <fullName evidence="2">Uncharacterized protein</fullName>
    </submittedName>
</protein>
<gene>
    <name evidence="2" type="ORF">PLOB_00050195</name>
</gene>
<accession>A0ABN8Q3E6</accession>
<feature type="compositionally biased region" description="Basic and acidic residues" evidence="1">
    <location>
        <begin position="61"/>
        <end position="91"/>
    </location>
</feature>
<feature type="non-terminal residue" evidence="2">
    <location>
        <position position="1"/>
    </location>
</feature>